<comment type="caution">
    <text evidence="1">The sequence shown here is derived from an EMBL/GenBank/DDBJ whole genome shotgun (WGS) entry which is preliminary data.</text>
</comment>
<gene>
    <name evidence="1" type="ORF">H6G03_12685</name>
</gene>
<name>A0A926VE66_9CYAN</name>
<dbReference type="EMBL" id="JACJPW010000028">
    <property type="protein sequence ID" value="MBD2181950.1"/>
    <property type="molecule type" value="Genomic_DNA"/>
</dbReference>
<accession>A0A926VE66</accession>
<organism evidence="1 2">
    <name type="scientific">Aerosakkonema funiforme FACHB-1375</name>
    <dbReference type="NCBI Taxonomy" id="2949571"/>
    <lineage>
        <taxon>Bacteria</taxon>
        <taxon>Bacillati</taxon>
        <taxon>Cyanobacteriota</taxon>
        <taxon>Cyanophyceae</taxon>
        <taxon>Oscillatoriophycideae</taxon>
        <taxon>Aerosakkonematales</taxon>
        <taxon>Aerosakkonemataceae</taxon>
        <taxon>Aerosakkonema</taxon>
    </lineage>
</organism>
<keyword evidence="2" id="KW-1185">Reference proteome</keyword>
<reference evidence="1" key="2">
    <citation type="submission" date="2020-08" db="EMBL/GenBank/DDBJ databases">
        <authorList>
            <person name="Chen M."/>
            <person name="Teng W."/>
            <person name="Zhao L."/>
            <person name="Hu C."/>
            <person name="Zhou Y."/>
            <person name="Han B."/>
            <person name="Song L."/>
            <person name="Shu W."/>
        </authorList>
    </citation>
    <scope>NUCLEOTIDE SEQUENCE</scope>
    <source>
        <strain evidence="1">FACHB-1375</strain>
    </source>
</reference>
<evidence type="ECO:0000313" key="1">
    <source>
        <dbReference type="EMBL" id="MBD2181950.1"/>
    </source>
</evidence>
<dbReference type="AlphaFoldDB" id="A0A926VE66"/>
<reference evidence="1" key="1">
    <citation type="journal article" date="2015" name="ISME J.">
        <title>Draft Genome Sequence of Streptomyces incarnatus NRRL8089, which Produces the Nucleoside Antibiotic Sinefungin.</title>
        <authorList>
            <person name="Oshima K."/>
            <person name="Hattori M."/>
            <person name="Shimizu H."/>
            <person name="Fukuda K."/>
            <person name="Nemoto M."/>
            <person name="Inagaki K."/>
            <person name="Tamura T."/>
        </authorList>
    </citation>
    <scope>NUCLEOTIDE SEQUENCE</scope>
    <source>
        <strain evidence="1">FACHB-1375</strain>
    </source>
</reference>
<protein>
    <recommendedName>
        <fullName evidence="3">Bacteriocin</fullName>
    </recommendedName>
</protein>
<proteinExistence type="predicted"/>
<sequence length="74" mass="7744">MSDIKITDLLAGSEFFADDESFMNDLAEEELTVWGGGGLLDNSISGISGEESILNSLEISKSVVSVTGDVSIST</sequence>
<dbReference type="Proteomes" id="UP000641646">
    <property type="component" value="Unassembled WGS sequence"/>
</dbReference>
<evidence type="ECO:0000313" key="2">
    <source>
        <dbReference type="Proteomes" id="UP000641646"/>
    </source>
</evidence>
<evidence type="ECO:0008006" key="3">
    <source>
        <dbReference type="Google" id="ProtNLM"/>
    </source>
</evidence>
<dbReference type="RefSeq" id="WP_190464760.1">
    <property type="nucleotide sequence ID" value="NZ_JACJPW010000028.1"/>
</dbReference>